<dbReference type="RefSeq" id="WP_160764844.1">
    <property type="nucleotide sequence ID" value="NZ_WUPT01000002.1"/>
</dbReference>
<feature type="transmembrane region" description="Helical" evidence="1">
    <location>
        <begin position="80"/>
        <end position="99"/>
    </location>
</feature>
<keyword evidence="1" id="KW-0812">Transmembrane</keyword>
<evidence type="ECO:0000313" key="2">
    <source>
        <dbReference type="EMBL" id="MXQ08976.1"/>
    </source>
</evidence>
<dbReference type="Proteomes" id="UP000480350">
    <property type="component" value="Unassembled WGS sequence"/>
</dbReference>
<keyword evidence="1" id="KW-0472">Membrane</keyword>
<protein>
    <submittedName>
        <fullName evidence="2">Uncharacterized protein</fullName>
    </submittedName>
</protein>
<proteinExistence type="predicted"/>
<accession>A0A7C9MHH3</accession>
<feature type="transmembrane region" description="Helical" evidence="1">
    <location>
        <begin position="105"/>
        <end position="124"/>
    </location>
</feature>
<gene>
    <name evidence="2" type="ORF">GQ651_14085</name>
</gene>
<comment type="caution">
    <text evidence="2">The sequence shown here is derived from an EMBL/GenBank/DDBJ whole genome shotgun (WGS) entry which is preliminary data.</text>
</comment>
<sequence>MKNRAYKSWPIRTATGVAILFGLLTILSGGRVLFGDDTARAAAGNVVWFVLWFNFLSGFAYVLAGVGIATRRRWAASLSILLAISIAVVFLFFGFRILSGEAFEMRTMGAMTLRLVVWVAIAMVSRRSTFSNQQTAE</sequence>
<keyword evidence="3" id="KW-1185">Reference proteome</keyword>
<name>A0A7C9MHH3_9RHOB</name>
<dbReference type="AlphaFoldDB" id="A0A7C9MHH3"/>
<feature type="transmembrane region" description="Helical" evidence="1">
    <location>
        <begin position="12"/>
        <end position="34"/>
    </location>
</feature>
<evidence type="ECO:0000313" key="3">
    <source>
        <dbReference type="Proteomes" id="UP000480350"/>
    </source>
</evidence>
<dbReference type="EMBL" id="WUPT01000002">
    <property type="protein sequence ID" value="MXQ08976.1"/>
    <property type="molecule type" value="Genomic_DNA"/>
</dbReference>
<reference evidence="2 3" key="2">
    <citation type="submission" date="2020-03" db="EMBL/GenBank/DDBJ databases">
        <title>Kangsaoukella pontilimi gen. nov., sp. nov., a new member of the family Rhodobacteraceae isolated from a tidal mudflat.</title>
        <authorList>
            <person name="Kim I.S."/>
        </authorList>
    </citation>
    <scope>NUCLEOTIDE SEQUENCE [LARGE SCALE GENOMIC DNA]</scope>
    <source>
        <strain evidence="2 3">GH1-50</strain>
    </source>
</reference>
<organism evidence="2 3">
    <name type="scientific">Kangsaoukella pontilimi</name>
    <dbReference type="NCBI Taxonomy" id="2691042"/>
    <lineage>
        <taxon>Bacteria</taxon>
        <taxon>Pseudomonadati</taxon>
        <taxon>Pseudomonadota</taxon>
        <taxon>Alphaproteobacteria</taxon>
        <taxon>Rhodobacterales</taxon>
        <taxon>Paracoccaceae</taxon>
        <taxon>Kangsaoukella</taxon>
    </lineage>
</organism>
<reference evidence="2 3" key="1">
    <citation type="submission" date="2019-12" db="EMBL/GenBank/DDBJ databases">
        <authorList>
            <person name="Lee S.D."/>
        </authorList>
    </citation>
    <scope>NUCLEOTIDE SEQUENCE [LARGE SCALE GENOMIC DNA]</scope>
    <source>
        <strain evidence="2 3">GH1-50</strain>
    </source>
</reference>
<feature type="transmembrane region" description="Helical" evidence="1">
    <location>
        <begin position="46"/>
        <end position="68"/>
    </location>
</feature>
<evidence type="ECO:0000256" key="1">
    <source>
        <dbReference type="SAM" id="Phobius"/>
    </source>
</evidence>
<keyword evidence="1" id="KW-1133">Transmembrane helix</keyword>